<feature type="coiled-coil region" evidence="7">
    <location>
        <begin position="171"/>
        <end position="243"/>
    </location>
</feature>
<accession>A0A7I8DUA1</accession>
<evidence type="ECO:0000256" key="6">
    <source>
        <dbReference type="ARBA" id="ARBA00023136"/>
    </source>
</evidence>
<evidence type="ECO:0000256" key="3">
    <source>
        <dbReference type="ARBA" id="ARBA00022475"/>
    </source>
</evidence>
<evidence type="ECO:0000256" key="9">
    <source>
        <dbReference type="SAM" id="Phobius"/>
    </source>
</evidence>
<dbReference type="GO" id="GO:0005886">
    <property type="term" value="C:plasma membrane"/>
    <property type="evidence" value="ECO:0007669"/>
    <property type="project" value="UniProtKB-SubCell"/>
</dbReference>
<evidence type="ECO:0000259" key="10">
    <source>
        <dbReference type="Pfam" id="PF02706"/>
    </source>
</evidence>
<sequence length="445" mass="49907">MYKEFSLRHFIEIFLKGKWIISVITIISIVICGMYSFIFVKPAYNATTVLSTNPIQKVQNNNSSDEISEMIGSLGQYPDMTVETYKEQFLNPTVLGETINELNLTDKNGKHISLSNLASKVTVSIVNGTNLIKVIVNYNNYETAANIANKLSEKFITYISNNSKKLGEQASNVIEAQMEDEEKKLEEQAEIVQKYLASAPDVDQMKLEIEALNKQITDYKGQLNNVEKQIVADNNTLQTIKKQTNLDVKIDLSDTINFNIPLDKDITEDSKNSSEDSKDTSDVSNNSDQDEEKSNTELQLGIEDANKLQEAIITVKITEIETRLLQNISQRAALKEKTTGMAKDLEELQSTLAKEQYKYNAIKRNYDLAEQTYNAYLERHKESIITAASNIGESAIIISSPAVSSDIPVGKSKLFYIALGGVFGIILGVLIVLFDDYWKMSKLKI</sequence>
<dbReference type="AlphaFoldDB" id="A0A7I8DUA1"/>
<comment type="similarity">
    <text evidence="2">Belongs to the CpsC/CapA family.</text>
</comment>
<evidence type="ECO:0000256" key="7">
    <source>
        <dbReference type="SAM" id="Coils"/>
    </source>
</evidence>
<evidence type="ECO:0000313" key="13">
    <source>
        <dbReference type="Proteomes" id="UP000515703"/>
    </source>
</evidence>
<evidence type="ECO:0000259" key="11">
    <source>
        <dbReference type="Pfam" id="PF13807"/>
    </source>
</evidence>
<reference evidence="12 13" key="1">
    <citation type="submission" date="2020-08" db="EMBL/GenBank/DDBJ databases">
        <title>Draft genome sequencing of an Anaerocolumna strain isolated from anoxic soil subjected to BSD treatment.</title>
        <authorList>
            <person name="Uek A."/>
            <person name="Tonouchi A."/>
        </authorList>
    </citation>
    <scope>NUCLEOTIDE SEQUENCE [LARGE SCALE GENOMIC DNA]</scope>
    <source>
        <strain evidence="12 13">CTTW</strain>
    </source>
</reference>
<feature type="transmembrane region" description="Helical" evidence="9">
    <location>
        <begin position="414"/>
        <end position="434"/>
    </location>
</feature>
<keyword evidence="4 9" id="KW-0812">Transmembrane</keyword>
<keyword evidence="3" id="KW-1003">Cell membrane</keyword>
<evidence type="ECO:0008006" key="14">
    <source>
        <dbReference type="Google" id="ProtNLM"/>
    </source>
</evidence>
<feature type="coiled-coil region" evidence="7">
    <location>
        <begin position="345"/>
        <end position="379"/>
    </location>
</feature>
<organism evidence="12 13">
    <name type="scientific">Anaerocolumna chitinilytica</name>
    <dbReference type="NCBI Taxonomy" id="1727145"/>
    <lineage>
        <taxon>Bacteria</taxon>
        <taxon>Bacillati</taxon>
        <taxon>Bacillota</taxon>
        <taxon>Clostridia</taxon>
        <taxon>Lachnospirales</taxon>
        <taxon>Lachnospiraceae</taxon>
        <taxon>Anaerocolumna</taxon>
    </lineage>
</organism>
<dbReference type="EMBL" id="AP023368">
    <property type="protein sequence ID" value="BCK00822.1"/>
    <property type="molecule type" value="Genomic_DNA"/>
</dbReference>
<dbReference type="GO" id="GO:0004713">
    <property type="term" value="F:protein tyrosine kinase activity"/>
    <property type="evidence" value="ECO:0007669"/>
    <property type="project" value="TreeGrafter"/>
</dbReference>
<keyword evidence="6 9" id="KW-0472">Membrane</keyword>
<comment type="subcellular location">
    <subcellularLocation>
        <location evidence="1">Cell membrane</location>
        <topology evidence="1">Multi-pass membrane protein</topology>
    </subcellularLocation>
</comment>
<evidence type="ECO:0000256" key="8">
    <source>
        <dbReference type="SAM" id="MobiDB-lite"/>
    </source>
</evidence>
<dbReference type="Proteomes" id="UP000515703">
    <property type="component" value="Chromosome"/>
</dbReference>
<evidence type="ECO:0000256" key="2">
    <source>
        <dbReference type="ARBA" id="ARBA00006683"/>
    </source>
</evidence>
<reference evidence="12 13" key="2">
    <citation type="submission" date="2020-08" db="EMBL/GenBank/DDBJ databases">
        <authorList>
            <person name="Ueki A."/>
            <person name="Tonouchi A."/>
        </authorList>
    </citation>
    <scope>NUCLEOTIDE SEQUENCE [LARGE SCALE GENOMIC DNA]</scope>
    <source>
        <strain evidence="12 13">CTTW</strain>
    </source>
</reference>
<name>A0A7I8DUA1_9FIRM</name>
<keyword evidence="13" id="KW-1185">Reference proteome</keyword>
<dbReference type="Pfam" id="PF02706">
    <property type="entry name" value="Wzz"/>
    <property type="match status" value="1"/>
</dbReference>
<dbReference type="RefSeq" id="WP_185256455.1">
    <property type="nucleotide sequence ID" value="NZ_AP023368.1"/>
</dbReference>
<evidence type="ECO:0000256" key="1">
    <source>
        <dbReference type="ARBA" id="ARBA00004651"/>
    </source>
</evidence>
<feature type="compositionally biased region" description="Basic and acidic residues" evidence="8">
    <location>
        <begin position="264"/>
        <end position="281"/>
    </location>
</feature>
<dbReference type="PANTHER" id="PTHR32309">
    <property type="entry name" value="TYROSINE-PROTEIN KINASE"/>
    <property type="match status" value="1"/>
</dbReference>
<feature type="region of interest" description="Disordered" evidence="8">
    <location>
        <begin position="264"/>
        <end position="301"/>
    </location>
</feature>
<keyword evidence="7" id="KW-0175">Coiled coil</keyword>
<dbReference type="KEGG" id="acht:bsdcttw_38620"/>
<feature type="domain" description="Polysaccharide chain length determinant N-terminal" evidence="10">
    <location>
        <begin position="4"/>
        <end position="102"/>
    </location>
</feature>
<dbReference type="InterPro" id="IPR050445">
    <property type="entry name" value="Bact_polysacc_biosynth/exp"/>
</dbReference>
<feature type="domain" description="Tyrosine-protein kinase G-rich" evidence="11">
    <location>
        <begin position="362"/>
        <end position="434"/>
    </location>
</feature>
<gene>
    <name evidence="12" type="ORF">bsdcttw_38620</name>
</gene>
<feature type="transmembrane region" description="Helical" evidence="9">
    <location>
        <begin position="20"/>
        <end position="40"/>
    </location>
</feature>
<protein>
    <recommendedName>
        <fullName evidence="14">Polysaccharide chain length determinant N-terminal domain-containing protein</fullName>
    </recommendedName>
</protein>
<proteinExistence type="inferred from homology"/>
<evidence type="ECO:0000313" key="12">
    <source>
        <dbReference type="EMBL" id="BCK00822.1"/>
    </source>
</evidence>
<dbReference type="InterPro" id="IPR032807">
    <property type="entry name" value="GNVR"/>
</dbReference>
<evidence type="ECO:0000256" key="5">
    <source>
        <dbReference type="ARBA" id="ARBA00022989"/>
    </source>
</evidence>
<dbReference type="PANTHER" id="PTHR32309:SF13">
    <property type="entry name" value="FERRIC ENTEROBACTIN TRANSPORT PROTEIN FEPE"/>
    <property type="match status" value="1"/>
</dbReference>
<evidence type="ECO:0000256" key="4">
    <source>
        <dbReference type="ARBA" id="ARBA00022692"/>
    </source>
</evidence>
<dbReference type="Pfam" id="PF13807">
    <property type="entry name" value="GNVR"/>
    <property type="match status" value="1"/>
</dbReference>
<dbReference type="InterPro" id="IPR003856">
    <property type="entry name" value="LPS_length_determ_N"/>
</dbReference>
<keyword evidence="5 9" id="KW-1133">Transmembrane helix</keyword>